<comment type="caution">
    <text evidence="1">The sequence shown here is derived from an EMBL/GenBank/DDBJ whole genome shotgun (WGS) entry which is preliminary data.</text>
</comment>
<reference evidence="1" key="2">
    <citation type="submission" date="2023-06" db="EMBL/GenBank/DDBJ databases">
        <authorList>
            <consortium name="Lawrence Berkeley National Laboratory"/>
            <person name="Mondo S.J."/>
            <person name="Hensen N."/>
            <person name="Bonometti L."/>
            <person name="Westerberg I."/>
            <person name="Brannstrom I.O."/>
            <person name="Guillou S."/>
            <person name="Cros-Aarteil S."/>
            <person name="Calhoun S."/>
            <person name="Haridas S."/>
            <person name="Kuo A."/>
            <person name="Pangilinan J."/>
            <person name="Riley R."/>
            <person name="Labutti K."/>
            <person name="Andreopoulos B."/>
            <person name="Lipzen A."/>
            <person name="Chen C."/>
            <person name="Yanf M."/>
            <person name="Daum C."/>
            <person name="Ng V."/>
            <person name="Clum A."/>
            <person name="Steindorff A."/>
            <person name="Ohm R."/>
            <person name="Martin F."/>
            <person name="Silar P."/>
            <person name="Natvig D."/>
            <person name="Lalanne C."/>
            <person name="Gautier V."/>
            <person name="Ament-Velasquez S.L."/>
            <person name="Kruys A."/>
            <person name="Hutchinson M.I."/>
            <person name="Powell A.J."/>
            <person name="Barry K."/>
            <person name="Miller A.N."/>
            <person name="Grigoriev I.V."/>
            <person name="Debuchy R."/>
            <person name="Gladieux P."/>
            <person name="Thoren M.H."/>
            <person name="Johannesson H."/>
        </authorList>
    </citation>
    <scope>NUCLEOTIDE SEQUENCE</scope>
    <source>
        <strain evidence="1">CBS 626.80</strain>
    </source>
</reference>
<dbReference type="EMBL" id="MU859175">
    <property type="protein sequence ID" value="KAK3950496.1"/>
    <property type="molecule type" value="Genomic_DNA"/>
</dbReference>
<proteinExistence type="predicted"/>
<evidence type="ECO:0000313" key="1">
    <source>
        <dbReference type="EMBL" id="KAK3950496.1"/>
    </source>
</evidence>
<feature type="non-terminal residue" evidence="1">
    <location>
        <position position="117"/>
    </location>
</feature>
<dbReference type="AlphaFoldDB" id="A0AAN6SEX5"/>
<accession>A0AAN6SEX5</accession>
<protein>
    <submittedName>
        <fullName evidence="1">Uncharacterized protein</fullName>
    </submittedName>
</protein>
<gene>
    <name evidence="1" type="ORF">QBC32DRAFT_185034</name>
</gene>
<feature type="non-terminal residue" evidence="1">
    <location>
        <position position="1"/>
    </location>
</feature>
<organism evidence="1 2">
    <name type="scientific">Pseudoneurospora amorphoporcata</name>
    <dbReference type="NCBI Taxonomy" id="241081"/>
    <lineage>
        <taxon>Eukaryota</taxon>
        <taxon>Fungi</taxon>
        <taxon>Dikarya</taxon>
        <taxon>Ascomycota</taxon>
        <taxon>Pezizomycotina</taxon>
        <taxon>Sordariomycetes</taxon>
        <taxon>Sordariomycetidae</taxon>
        <taxon>Sordariales</taxon>
        <taxon>Sordariaceae</taxon>
        <taxon>Pseudoneurospora</taxon>
    </lineage>
</organism>
<keyword evidence="2" id="KW-1185">Reference proteome</keyword>
<evidence type="ECO:0000313" key="2">
    <source>
        <dbReference type="Proteomes" id="UP001303222"/>
    </source>
</evidence>
<dbReference type="Proteomes" id="UP001303222">
    <property type="component" value="Unassembled WGS sequence"/>
</dbReference>
<name>A0AAN6SEX5_9PEZI</name>
<reference evidence="1" key="1">
    <citation type="journal article" date="2023" name="Mol. Phylogenet. Evol.">
        <title>Genome-scale phylogeny and comparative genomics of the fungal order Sordariales.</title>
        <authorList>
            <person name="Hensen N."/>
            <person name="Bonometti L."/>
            <person name="Westerberg I."/>
            <person name="Brannstrom I.O."/>
            <person name="Guillou S."/>
            <person name="Cros-Aarteil S."/>
            <person name="Calhoun S."/>
            <person name="Haridas S."/>
            <person name="Kuo A."/>
            <person name="Mondo S."/>
            <person name="Pangilinan J."/>
            <person name="Riley R."/>
            <person name="LaButti K."/>
            <person name="Andreopoulos B."/>
            <person name="Lipzen A."/>
            <person name="Chen C."/>
            <person name="Yan M."/>
            <person name="Daum C."/>
            <person name="Ng V."/>
            <person name="Clum A."/>
            <person name="Steindorff A."/>
            <person name="Ohm R.A."/>
            <person name="Martin F."/>
            <person name="Silar P."/>
            <person name="Natvig D.O."/>
            <person name="Lalanne C."/>
            <person name="Gautier V."/>
            <person name="Ament-Velasquez S.L."/>
            <person name="Kruys A."/>
            <person name="Hutchinson M.I."/>
            <person name="Powell A.J."/>
            <person name="Barry K."/>
            <person name="Miller A.N."/>
            <person name="Grigoriev I.V."/>
            <person name="Debuchy R."/>
            <person name="Gladieux P."/>
            <person name="Hiltunen Thoren M."/>
            <person name="Johannesson H."/>
        </authorList>
    </citation>
    <scope>NUCLEOTIDE SEQUENCE</scope>
    <source>
        <strain evidence="1">CBS 626.80</strain>
    </source>
</reference>
<sequence>NTLFHHPVFCNFPIAGQGAGPRSKQKGGNVLAFSSCGEPRPTALVYHPRRPGLLGETTLPSCEELLALQVTLISGKKNMEALLFLFISAAQHGSAPASALRSKPAVGAPFLARLALA</sequence>